<keyword evidence="2" id="KW-1185">Reference proteome</keyword>
<proteinExistence type="predicted"/>
<accession>A0A0R1RNV0</accession>
<dbReference type="RefSeq" id="WP_017262306.1">
    <property type="nucleotide sequence ID" value="NZ_AUAW01000005.1"/>
</dbReference>
<organism evidence="1 2">
    <name type="scientific">Furfurilactobacillus rossiae DSM 15814</name>
    <dbReference type="NCBI Taxonomy" id="1114972"/>
    <lineage>
        <taxon>Bacteria</taxon>
        <taxon>Bacillati</taxon>
        <taxon>Bacillota</taxon>
        <taxon>Bacilli</taxon>
        <taxon>Lactobacillales</taxon>
        <taxon>Lactobacillaceae</taxon>
        <taxon>Furfurilactobacillus</taxon>
    </lineage>
</organism>
<dbReference type="PATRIC" id="fig|1114972.6.peg.1793"/>
<name>A0A0R1RNV0_9LACO</name>
<sequence length="59" mass="6882">MRVQTLRSEEQHGDKAIDDIKVVRDCIANAIETEDTRYLVKALISVDRVEKYLKALEYE</sequence>
<evidence type="ECO:0000313" key="2">
    <source>
        <dbReference type="Proteomes" id="UP000051999"/>
    </source>
</evidence>
<gene>
    <name evidence="1" type="ORF">FD35_GL001759</name>
</gene>
<reference evidence="1 2" key="1">
    <citation type="journal article" date="2015" name="Genome Announc.">
        <title>Expanding the biotechnology potential of lactobacilli through comparative genomics of 213 strains and associated genera.</title>
        <authorList>
            <person name="Sun Z."/>
            <person name="Harris H.M."/>
            <person name="McCann A."/>
            <person name="Guo C."/>
            <person name="Argimon S."/>
            <person name="Zhang W."/>
            <person name="Yang X."/>
            <person name="Jeffery I.B."/>
            <person name="Cooney J.C."/>
            <person name="Kagawa T.F."/>
            <person name="Liu W."/>
            <person name="Song Y."/>
            <person name="Salvetti E."/>
            <person name="Wrobel A."/>
            <person name="Rasinkangas P."/>
            <person name="Parkhill J."/>
            <person name="Rea M.C."/>
            <person name="O'Sullivan O."/>
            <person name="Ritari J."/>
            <person name="Douillard F.P."/>
            <person name="Paul Ross R."/>
            <person name="Yang R."/>
            <person name="Briner A.E."/>
            <person name="Felis G.E."/>
            <person name="de Vos W.M."/>
            <person name="Barrangou R."/>
            <person name="Klaenhammer T.R."/>
            <person name="Caufield P.W."/>
            <person name="Cui Y."/>
            <person name="Zhang H."/>
            <person name="O'Toole P.W."/>
        </authorList>
    </citation>
    <scope>NUCLEOTIDE SEQUENCE [LARGE SCALE GENOMIC DNA]</scope>
    <source>
        <strain evidence="1 2">DSM 15814</strain>
    </source>
</reference>
<comment type="caution">
    <text evidence="1">The sequence shown here is derived from an EMBL/GenBank/DDBJ whole genome shotgun (WGS) entry which is preliminary data.</text>
</comment>
<dbReference type="STRING" id="1114972.FD35_GL001759"/>
<dbReference type="EMBL" id="AZFF01000003">
    <property type="protein sequence ID" value="KRL56660.1"/>
    <property type="molecule type" value="Genomic_DNA"/>
</dbReference>
<dbReference type="Proteomes" id="UP000051999">
    <property type="component" value="Unassembled WGS sequence"/>
</dbReference>
<protein>
    <submittedName>
        <fullName evidence="1">Uncharacterized protein</fullName>
    </submittedName>
</protein>
<dbReference type="AlphaFoldDB" id="A0A0R1RNV0"/>
<evidence type="ECO:0000313" key="1">
    <source>
        <dbReference type="EMBL" id="KRL56660.1"/>
    </source>
</evidence>